<comment type="catalytic activity">
    <reaction evidence="8">
        <text>L-seryl-[protein] + ATP = O-phospho-L-seryl-[protein] + ADP + H(+)</text>
        <dbReference type="Rhea" id="RHEA:17989"/>
        <dbReference type="Rhea" id="RHEA-COMP:9863"/>
        <dbReference type="Rhea" id="RHEA-COMP:11604"/>
        <dbReference type="ChEBI" id="CHEBI:15378"/>
        <dbReference type="ChEBI" id="CHEBI:29999"/>
        <dbReference type="ChEBI" id="CHEBI:30616"/>
        <dbReference type="ChEBI" id="CHEBI:83421"/>
        <dbReference type="ChEBI" id="CHEBI:456216"/>
        <dbReference type="EC" id="2.7.11.22"/>
    </reaction>
</comment>
<reference evidence="13 14" key="1">
    <citation type="submission" date="2013-07" db="EMBL/GenBank/DDBJ databases">
        <authorList>
            <person name="Stoco P.H."/>
            <person name="Wagner G."/>
            <person name="Gerber A."/>
            <person name="Zaha A."/>
            <person name="Thompson C."/>
            <person name="Bartholomeu D.C."/>
            <person name="Luckemeyer D.D."/>
            <person name="Bahia D."/>
            <person name="Loreto E."/>
            <person name="Prestes E.B."/>
            <person name="Lima F.M."/>
            <person name="Rodrigues-Luiz G."/>
            <person name="Vallejo G.A."/>
            <person name="Filho J.F."/>
            <person name="Monteiro K.M."/>
            <person name="Tyler K.M."/>
            <person name="de Almeida L.G."/>
            <person name="Ortiz M.F."/>
            <person name="Siervo M.A."/>
            <person name="de Moraes M.H."/>
            <person name="Cunha O.L."/>
            <person name="Mendonca-Neto R."/>
            <person name="Silva R."/>
            <person name="Teixeira S.M."/>
            <person name="Murta S.M."/>
            <person name="Sincero T.C."/>
            <person name="Mendes T.A."/>
            <person name="Urmenyi T.P."/>
            <person name="Silva V.G."/>
            <person name="da Rocha W.D."/>
            <person name="Andersson B."/>
            <person name="Romanha A.J."/>
            <person name="Steindel M."/>
            <person name="de Vasconcelos A.T."/>
            <person name="Grisard E.C."/>
        </authorList>
    </citation>
    <scope>NUCLEOTIDE SEQUENCE [LARGE SCALE GENOMIC DNA]</scope>
    <source>
        <strain evidence="13 14">SC58</strain>
    </source>
</reference>
<comment type="catalytic activity">
    <reaction evidence="7">
        <text>L-threonyl-[protein] + ATP = O-phospho-L-threonyl-[protein] + ADP + H(+)</text>
        <dbReference type="Rhea" id="RHEA:46608"/>
        <dbReference type="Rhea" id="RHEA-COMP:11060"/>
        <dbReference type="Rhea" id="RHEA-COMP:11605"/>
        <dbReference type="ChEBI" id="CHEBI:15378"/>
        <dbReference type="ChEBI" id="CHEBI:30013"/>
        <dbReference type="ChEBI" id="CHEBI:30616"/>
        <dbReference type="ChEBI" id="CHEBI:61977"/>
        <dbReference type="ChEBI" id="CHEBI:456216"/>
        <dbReference type="EC" id="2.7.11.22"/>
    </reaction>
</comment>
<dbReference type="SUPFAM" id="SSF56112">
    <property type="entry name" value="Protein kinase-like (PK-like)"/>
    <property type="match status" value="1"/>
</dbReference>
<evidence type="ECO:0000256" key="4">
    <source>
        <dbReference type="ARBA" id="ARBA00022741"/>
    </source>
</evidence>
<evidence type="ECO:0000256" key="2">
    <source>
        <dbReference type="ARBA" id="ARBA00022527"/>
    </source>
</evidence>
<dbReference type="VEuPathDB" id="TriTrypDB:TRSC58_05768"/>
<accession>A0A061IXI9</accession>
<dbReference type="GO" id="GO:0005524">
    <property type="term" value="F:ATP binding"/>
    <property type="evidence" value="ECO:0007669"/>
    <property type="project" value="UniProtKB-UniRule"/>
</dbReference>
<proteinExistence type="inferred from homology"/>
<evidence type="ECO:0000256" key="10">
    <source>
        <dbReference type="RuleBase" id="RU000304"/>
    </source>
</evidence>
<comment type="similarity">
    <text evidence="10">Belongs to the protein kinase superfamily.</text>
</comment>
<gene>
    <name evidence="13" type="ORF">TRSC58_05768</name>
</gene>
<dbReference type="GO" id="GO:0004693">
    <property type="term" value="F:cyclin-dependent protein serine/threonine kinase activity"/>
    <property type="evidence" value="ECO:0007669"/>
    <property type="project" value="UniProtKB-EC"/>
</dbReference>
<keyword evidence="14" id="KW-1185">Reference proteome</keyword>
<dbReference type="InterPro" id="IPR000719">
    <property type="entry name" value="Prot_kinase_dom"/>
</dbReference>
<dbReference type="Pfam" id="PF00069">
    <property type="entry name" value="Pkinase"/>
    <property type="match status" value="1"/>
</dbReference>
<dbReference type="SMART" id="SM00220">
    <property type="entry name" value="S_TKc"/>
    <property type="match status" value="1"/>
</dbReference>
<organism evidence="13 14">
    <name type="scientific">Trypanosoma rangeli SC58</name>
    <dbReference type="NCBI Taxonomy" id="429131"/>
    <lineage>
        <taxon>Eukaryota</taxon>
        <taxon>Discoba</taxon>
        <taxon>Euglenozoa</taxon>
        <taxon>Kinetoplastea</taxon>
        <taxon>Metakinetoplastina</taxon>
        <taxon>Trypanosomatida</taxon>
        <taxon>Trypanosomatidae</taxon>
        <taxon>Trypanosoma</taxon>
        <taxon>Herpetosoma</taxon>
    </lineage>
</organism>
<evidence type="ECO:0000256" key="3">
    <source>
        <dbReference type="ARBA" id="ARBA00022679"/>
    </source>
</evidence>
<dbReference type="Gene3D" id="3.30.200.20">
    <property type="entry name" value="Phosphorylase Kinase, domain 1"/>
    <property type="match status" value="1"/>
</dbReference>
<evidence type="ECO:0000256" key="5">
    <source>
        <dbReference type="ARBA" id="ARBA00022777"/>
    </source>
</evidence>
<dbReference type="InterPro" id="IPR008271">
    <property type="entry name" value="Ser/Thr_kinase_AS"/>
</dbReference>
<name>A0A061IXI9_TRYRA</name>
<evidence type="ECO:0000256" key="11">
    <source>
        <dbReference type="SAM" id="MobiDB-lite"/>
    </source>
</evidence>
<evidence type="ECO:0000256" key="7">
    <source>
        <dbReference type="ARBA" id="ARBA00047811"/>
    </source>
</evidence>
<comment type="caution">
    <text evidence="13">The sequence shown here is derived from an EMBL/GenBank/DDBJ whole genome shotgun (WGS) entry which is preliminary data.</text>
</comment>
<keyword evidence="5" id="KW-0418">Kinase</keyword>
<dbReference type="EC" id="2.7.11.22" evidence="1"/>
<keyword evidence="2 10" id="KW-0723">Serine/threonine-protein kinase</keyword>
<keyword evidence="4 9" id="KW-0547">Nucleotide-binding</keyword>
<dbReference type="PROSITE" id="PS00107">
    <property type="entry name" value="PROTEIN_KINASE_ATP"/>
    <property type="match status" value="1"/>
</dbReference>
<dbReference type="InterPro" id="IPR050117">
    <property type="entry name" value="MAPK"/>
</dbReference>
<feature type="binding site" evidence="9">
    <location>
        <position position="33"/>
    </location>
    <ligand>
        <name>ATP</name>
        <dbReference type="ChEBI" id="CHEBI:30616"/>
    </ligand>
</feature>
<evidence type="ECO:0000259" key="12">
    <source>
        <dbReference type="PROSITE" id="PS50011"/>
    </source>
</evidence>
<evidence type="ECO:0000256" key="8">
    <source>
        <dbReference type="ARBA" id="ARBA00048367"/>
    </source>
</evidence>
<evidence type="ECO:0000256" key="9">
    <source>
        <dbReference type="PROSITE-ProRule" id="PRU10141"/>
    </source>
</evidence>
<dbReference type="InterPro" id="IPR011009">
    <property type="entry name" value="Kinase-like_dom_sf"/>
</dbReference>
<dbReference type="FunFam" id="1.10.510.10:FF:000624">
    <property type="entry name" value="Mitogen-activated protein kinase"/>
    <property type="match status" value="1"/>
</dbReference>
<feature type="compositionally biased region" description="Low complexity" evidence="11">
    <location>
        <begin position="333"/>
        <end position="350"/>
    </location>
</feature>
<keyword evidence="6 9" id="KW-0067">ATP-binding</keyword>
<evidence type="ECO:0000256" key="1">
    <source>
        <dbReference type="ARBA" id="ARBA00012425"/>
    </source>
</evidence>
<keyword evidence="3" id="KW-0808">Transferase</keyword>
<dbReference type="Gene3D" id="1.10.510.10">
    <property type="entry name" value="Transferase(Phosphotransferase) domain 1"/>
    <property type="match status" value="1"/>
</dbReference>
<evidence type="ECO:0000313" key="14">
    <source>
        <dbReference type="Proteomes" id="UP000031737"/>
    </source>
</evidence>
<dbReference type="Proteomes" id="UP000031737">
    <property type="component" value="Unassembled WGS sequence"/>
</dbReference>
<dbReference type="EMBL" id="AUPL01005768">
    <property type="protein sequence ID" value="ESL06556.1"/>
    <property type="molecule type" value="Genomic_DNA"/>
</dbReference>
<dbReference type="AlphaFoldDB" id="A0A061IXI9"/>
<feature type="region of interest" description="Disordered" evidence="11">
    <location>
        <begin position="328"/>
        <end position="350"/>
    </location>
</feature>
<dbReference type="PROSITE" id="PS50011">
    <property type="entry name" value="PROTEIN_KINASE_DOM"/>
    <property type="match status" value="1"/>
</dbReference>
<dbReference type="FunFam" id="3.30.200.20:FF:000049">
    <property type="entry name" value="cyclin-dependent kinase-like 1 isoform X1"/>
    <property type="match status" value="1"/>
</dbReference>
<dbReference type="PANTHER" id="PTHR24055">
    <property type="entry name" value="MITOGEN-ACTIVATED PROTEIN KINASE"/>
    <property type="match status" value="1"/>
</dbReference>
<evidence type="ECO:0000256" key="6">
    <source>
        <dbReference type="ARBA" id="ARBA00022840"/>
    </source>
</evidence>
<dbReference type="InterPro" id="IPR017441">
    <property type="entry name" value="Protein_kinase_ATP_BS"/>
</dbReference>
<protein>
    <recommendedName>
        <fullName evidence="1">cyclin-dependent kinase</fullName>
        <ecNumber evidence="1">2.7.11.22</ecNumber>
    </recommendedName>
</protein>
<dbReference type="PROSITE" id="PS00108">
    <property type="entry name" value="PROTEIN_KINASE_ST"/>
    <property type="match status" value="1"/>
</dbReference>
<evidence type="ECO:0000313" key="13">
    <source>
        <dbReference type="EMBL" id="ESL06556.1"/>
    </source>
</evidence>
<feature type="domain" description="Protein kinase" evidence="12">
    <location>
        <begin position="4"/>
        <end position="314"/>
    </location>
</feature>
<dbReference type="OrthoDB" id="548217at2759"/>
<sequence>MDTYEIVSVVGEGCYGFVYKCRCKSTGAIFAVKRFKEMHGNKYAMRAMFRELRILNMLRGEPNVVQLTRALRERGGLYLVMEYVEANLLDVLRQSTSGVPLWKLRQLLFTLLVGLRSCHSNGIIHRDVKPENILVRHGFSSVVCDFSASRAVGFPKVATTTSGGLVDAPEKQLSPLTEYVATRWYRSPEMLLGTPKYSYASDIWAVGTVMAELALGEPLFPGKSEEEQLTLIRQRVGEFPSSMMQGSRCISMARAVPSTQTKHCKTQAEMTGDYLGCQYYEVLGENGLSLLRSLLSIDPSKRFTVDEALAHPFFEGVALGCVPSPRKVGLSKPTSTPAGPASSPNAATNSVVDVDGRDKRFNLGEGRPVRLQEIESFRRGGTVEPRVLSTLSMEMGTTHVSSSSRTRRNADAAADCLTGSSIASSSTYCSANEEASENTKLTHKITALRLPKISSKLVVFFT</sequence>